<gene>
    <name evidence="1" type="ORF">C7I85_15825</name>
</gene>
<dbReference type="Pfam" id="PF12096">
    <property type="entry name" value="DUF3572"/>
    <property type="match status" value="1"/>
</dbReference>
<dbReference type="EMBL" id="PXYL01000007">
    <property type="protein sequence ID" value="PSJ59810.1"/>
    <property type="molecule type" value="Genomic_DNA"/>
</dbReference>
<dbReference type="RefSeq" id="WP_106724953.1">
    <property type="nucleotide sequence ID" value="NZ_PXYL01000007.1"/>
</dbReference>
<reference evidence="1 2" key="1">
    <citation type="submission" date="2018-03" db="EMBL/GenBank/DDBJ databases">
        <title>The draft genome of Mesorhizobium soli JCM 19897.</title>
        <authorList>
            <person name="Li L."/>
            <person name="Liu L."/>
            <person name="Liang L."/>
            <person name="Wang T."/>
            <person name="Zhang X."/>
        </authorList>
    </citation>
    <scope>NUCLEOTIDE SEQUENCE [LARGE SCALE GENOMIC DNA]</scope>
    <source>
        <strain evidence="1 2">JCM 19897</strain>
    </source>
</reference>
<name>A0A2P7SBG6_9HYPH</name>
<comment type="caution">
    <text evidence="1">The sequence shown here is derived from an EMBL/GenBank/DDBJ whole genome shotgun (WGS) entry which is preliminary data.</text>
</comment>
<organism evidence="1 2">
    <name type="scientific">Pseudaminobacter soli</name>
    <name type="common">ex Li et al. 2025</name>
    <dbReference type="NCBI Taxonomy" id="1295366"/>
    <lineage>
        <taxon>Bacteria</taxon>
        <taxon>Pseudomonadati</taxon>
        <taxon>Pseudomonadota</taxon>
        <taxon>Alphaproteobacteria</taxon>
        <taxon>Hyphomicrobiales</taxon>
        <taxon>Phyllobacteriaceae</taxon>
        <taxon>Pseudaminobacter</taxon>
    </lineage>
</organism>
<dbReference type="InterPro" id="IPR021955">
    <property type="entry name" value="DUF3572"/>
</dbReference>
<sequence length="99" mass="10423">MIKQSAVHEGAEAIAIQALGFIASDPELLPRFLSITGIEASAIRQVAREPGFLAGVLQFVLAHEPTLISFSEAANIAPGEVGKALRHLPLGDSSYQTSI</sequence>
<dbReference type="OrthoDB" id="7356934at2"/>
<accession>A0A2P7SBG6</accession>
<evidence type="ECO:0000313" key="1">
    <source>
        <dbReference type="EMBL" id="PSJ59810.1"/>
    </source>
</evidence>
<dbReference type="AlphaFoldDB" id="A0A2P7SBG6"/>
<dbReference type="Proteomes" id="UP000240653">
    <property type="component" value="Unassembled WGS sequence"/>
</dbReference>
<protein>
    <submittedName>
        <fullName evidence="1">DUF3572 domain-containing protein</fullName>
    </submittedName>
</protein>
<keyword evidence="2" id="KW-1185">Reference proteome</keyword>
<proteinExistence type="predicted"/>
<evidence type="ECO:0000313" key="2">
    <source>
        <dbReference type="Proteomes" id="UP000240653"/>
    </source>
</evidence>